<evidence type="ECO:0000313" key="3">
    <source>
        <dbReference type="Proteomes" id="UP001230328"/>
    </source>
</evidence>
<name>A0ABU0SVY8_9ACTN</name>
<sequence>MSAPPAHGGVGRRIAYYRSVVRPKMTQQQLADTAHIALGTIRKIERGERGVTDATLEAIAAALGVDPARLHTDRGPAHTAVHDALPALSAALAAYDIPEDGLVRPLCELRAAVGEAVQWRLAAQYTRIARELPDLLSELARAYHAASAHERRGLADLLVNAYRSADAVAYKFGARDLSARLVELMRWAVLKTGDPLLTAAVAYVRTETFFAARAHATGLRALEQAIDTAPAPNTASETAARGALHMRAAVIAGRARDATAAQTHLAEARALAEQTAEDVYYGTAFGPDSVRIHEVSVAVSLGDDHVGRALTLAHEWKPPADLPAERRSGFYIELARAQLWSGHVDHAFDSLKAARRIAPQHTREHPWVREDTATLRRLKRAESESLTNFAEWCAAI</sequence>
<reference evidence="2 3" key="1">
    <citation type="submission" date="2023-07" db="EMBL/GenBank/DDBJ databases">
        <title>Comparative genomics of wheat-associated soil bacteria to identify genetic determinants of phenazine resistance.</title>
        <authorList>
            <person name="Mouncey N."/>
        </authorList>
    </citation>
    <scope>NUCLEOTIDE SEQUENCE [LARGE SCALE GENOMIC DNA]</scope>
    <source>
        <strain evidence="2 3">V2I4</strain>
    </source>
</reference>
<dbReference type="PROSITE" id="PS50943">
    <property type="entry name" value="HTH_CROC1"/>
    <property type="match status" value="1"/>
</dbReference>
<dbReference type="SMART" id="SM00530">
    <property type="entry name" value="HTH_XRE"/>
    <property type="match status" value="1"/>
</dbReference>
<comment type="caution">
    <text evidence="2">The sequence shown here is derived from an EMBL/GenBank/DDBJ whole genome shotgun (WGS) entry which is preliminary data.</text>
</comment>
<dbReference type="CDD" id="cd00093">
    <property type="entry name" value="HTH_XRE"/>
    <property type="match status" value="1"/>
</dbReference>
<feature type="domain" description="HTH cro/C1-type" evidence="1">
    <location>
        <begin position="24"/>
        <end position="70"/>
    </location>
</feature>
<proteinExistence type="predicted"/>
<dbReference type="InterPro" id="IPR010982">
    <property type="entry name" value="Lambda_DNA-bd_dom_sf"/>
</dbReference>
<dbReference type="Pfam" id="PF01381">
    <property type="entry name" value="HTH_3"/>
    <property type="match status" value="1"/>
</dbReference>
<protein>
    <submittedName>
        <fullName evidence="2">Transcriptional regulator with XRE-family HTH domain</fullName>
    </submittedName>
</protein>
<dbReference type="InterPro" id="IPR001387">
    <property type="entry name" value="Cro/C1-type_HTH"/>
</dbReference>
<dbReference type="SUPFAM" id="SSF47413">
    <property type="entry name" value="lambda repressor-like DNA-binding domains"/>
    <property type="match status" value="1"/>
</dbReference>
<dbReference type="RefSeq" id="WP_307522204.1">
    <property type="nucleotide sequence ID" value="NZ_JAUSZI010000002.1"/>
</dbReference>
<accession>A0ABU0SVY8</accession>
<dbReference type="EMBL" id="JAUSZI010000002">
    <property type="protein sequence ID" value="MDQ1026891.1"/>
    <property type="molecule type" value="Genomic_DNA"/>
</dbReference>
<dbReference type="Proteomes" id="UP001230328">
    <property type="component" value="Unassembled WGS sequence"/>
</dbReference>
<dbReference type="Gene3D" id="1.10.260.40">
    <property type="entry name" value="lambda repressor-like DNA-binding domains"/>
    <property type="match status" value="1"/>
</dbReference>
<organism evidence="2 3">
    <name type="scientific">Streptomyces umbrinus</name>
    <dbReference type="NCBI Taxonomy" id="67370"/>
    <lineage>
        <taxon>Bacteria</taxon>
        <taxon>Bacillati</taxon>
        <taxon>Actinomycetota</taxon>
        <taxon>Actinomycetes</taxon>
        <taxon>Kitasatosporales</taxon>
        <taxon>Streptomycetaceae</taxon>
        <taxon>Streptomyces</taxon>
        <taxon>Streptomyces phaeochromogenes group</taxon>
    </lineage>
</organism>
<evidence type="ECO:0000259" key="1">
    <source>
        <dbReference type="PROSITE" id="PS50943"/>
    </source>
</evidence>
<evidence type="ECO:0000313" key="2">
    <source>
        <dbReference type="EMBL" id="MDQ1026891.1"/>
    </source>
</evidence>
<keyword evidence="3" id="KW-1185">Reference proteome</keyword>
<gene>
    <name evidence="2" type="ORF">QF035_004473</name>
</gene>